<sequence length="167" mass="19545">MDTTEEKLNEWMEQYEPIIYSEAPLANGALEVINSWKDEYELYYISARGRHLYEITEKWFQQQGVHYHHIELIGSHDKIEAVKKYKIDMFSKINTIMLAILLNNALFLSFYLILLTIAVRSQKALFACTIGMKRKTSRTITHNNKLTLHVSLLLAHRACSVHFKLMP</sequence>
<dbReference type="Gene3D" id="3.40.50.1000">
    <property type="entry name" value="HAD superfamily/HAD-like"/>
    <property type="match status" value="1"/>
</dbReference>
<keyword evidence="1" id="KW-1133">Transmembrane helix</keyword>
<gene>
    <name evidence="2" type="ORF">JS44_06095</name>
</gene>
<organism evidence="2">
    <name type="scientific">Anoxybacillus flavithermus</name>
    <dbReference type="NCBI Taxonomy" id="33934"/>
    <lineage>
        <taxon>Bacteria</taxon>
        <taxon>Bacillati</taxon>
        <taxon>Bacillota</taxon>
        <taxon>Bacilli</taxon>
        <taxon>Bacillales</taxon>
        <taxon>Anoxybacillaceae</taxon>
        <taxon>Anoxybacillus</taxon>
    </lineage>
</organism>
<dbReference type="AlphaFoldDB" id="A0A094J326"/>
<dbReference type="EMBL" id="JPZO01000028">
    <property type="protein sequence ID" value="KFZ32459.1"/>
    <property type="molecule type" value="Genomic_DNA"/>
</dbReference>
<comment type="caution">
    <text evidence="2">The sequence shown here is derived from an EMBL/GenBank/DDBJ whole genome shotgun (WGS) entry which is preliminary data.</text>
</comment>
<reference evidence="2" key="1">
    <citation type="submission" date="2014-08" db="EMBL/GenBank/DDBJ databases">
        <title>Fullgenome sequencing of Anoxybacillus sp.25 isolate from Garga hot-spring Russia.</title>
        <authorList>
            <person name="Rozanov A.S."/>
            <person name="Kotenko A.V."/>
            <person name="Malup T.K."/>
            <person name="Peltek S.E."/>
        </authorList>
    </citation>
    <scope>NUCLEOTIDE SEQUENCE [LARGE SCALE GENOMIC DNA]</scope>
    <source>
        <strain evidence="2">25</strain>
    </source>
</reference>
<keyword evidence="1" id="KW-0472">Membrane</keyword>
<proteinExistence type="predicted"/>
<dbReference type="InterPro" id="IPR023214">
    <property type="entry name" value="HAD_sf"/>
</dbReference>
<dbReference type="InterPro" id="IPR036412">
    <property type="entry name" value="HAD-like_sf"/>
</dbReference>
<keyword evidence="1" id="KW-0812">Transmembrane</keyword>
<evidence type="ECO:0000256" key="1">
    <source>
        <dbReference type="SAM" id="Phobius"/>
    </source>
</evidence>
<dbReference type="SUPFAM" id="SSF56784">
    <property type="entry name" value="HAD-like"/>
    <property type="match status" value="1"/>
</dbReference>
<name>A0A094J326_9BACL</name>
<protein>
    <submittedName>
        <fullName evidence="2">Uncharacterized protein</fullName>
    </submittedName>
</protein>
<feature type="transmembrane region" description="Helical" evidence="1">
    <location>
        <begin position="93"/>
        <end position="119"/>
    </location>
</feature>
<accession>A0A094J326</accession>
<evidence type="ECO:0000313" key="2">
    <source>
        <dbReference type="EMBL" id="KFZ32459.1"/>
    </source>
</evidence>